<keyword evidence="3" id="KW-0560">Oxidoreductase</keyword>
<organism evidence="5 6">
    <name type="scientific">Aspergillus felis</name>
    <dbReference type="NCBI Taxonomy" id="1287682"/>
    <lineage>
        <taxon>Eukaryota</taxon>
        <taxon>Fungi</taxon>
        <taxon>Dikarya</taxon>
        <taxon>Ascomycota</taxon>
        <taxon>Pezizomycotina</taxon>
        <taxon>Eurotiomycetes</taxon>
        <taxon>Eurotiomycetidae</taxon>
        <taxon>Eurotiales</taxon>
        <taxon>Aspergillaceae</taxon>
        <taxon>Aspergillus</taxon>
        <taxon>Aspergillus subgen. Fumigati</taxon>
    </lineage>
</organism>
<dbReference type="Proteomes" id="UP000641853">
    <property type="component" value="Unassembled WGS sequence"/>
</dbReference>
<evidence type="ECO:0000256" key="3">
    <source>
        <dbReference type="ARBA" id="ARBA00023002"/>
    </source>
</evidence>
<dbReference type="AlphaFoldDB" id="A0A8H6QVG3"/>
<dbReference type="CDD" id="cd08946">
    <property type="entry name" value="SDR_e"/>
    <property type="match status" value="1"/>
</dbReference>
<sequence>MPLSDFAIAASFASYAILHPLDFYSSVGPTVNETTFGLLGASFDPKRDITDLSGKVIFVTGGNIGLGKETILQLAHHRPSRIYLGARNATKARDAIADIQKQLSTPADIRHIPLDLASFASIRSAAEKFTSECDRLDVLILNAGTMGNPPTTTEEGFEVQFGTNHIGHFLLTKLLLPVLQKTAASPSSTDVRVVTLSSLANCVAPSYDVMTSTDALLAASTWTRYAASKAANILFASELARRYPEILSVSIHPGAVTSNLYEHAKASDLVTKGGVAALSLFFRSSGQVFSAMSGQFALSEPFPPGLPPTPDAVIHLAGYSRNMLAPDDETFRTNTVSTYNVIEAACKLGIRKIIIASSVTVYGVSFALGDTDYPSFPVDEEVDANPTDTYAIAKVCGERVARGFAGRFGTDIYVFRIGRVIAPEEYEQQLFHSYVCEPAKWKAHGWSYTDARDLGRMCDLGLRKSGLGFQIFNATNDTITNTTPTEEFLKQQCPNVPFTRQMEEFEAPLTNAKIKSVLGFQEEHPWRNYFPFKAEQ</sequence>
<feature type="domain" description="NAD-dependent epimerase/dehydratase" evidence="4">
    <location>
        <begin position="310"/>
        <end position="428"/>
    </location>
</feature>
<keyword evidence="2" id="KW-0521">NADP</keyword>
<evidence type="ECO:0000256" key="2">
    <source>
        <dbReference type="ARBA" id="ARBA00022857"/>
    </source>
</evidence>
<dbReference type="InterPro" id="IPR001509">
    <property type="entry name" value="Epimerase_deHydtase"/>
</dbReference>
<evidence type="ECO:0000313" key="6">
    <source>
        <dbReference type="Proteomes" id="UP000641853"/>
    </source>
</evidence>
<evidence type="ECO:0000259" key="4">
    <source>
        <dbReference type="Pfam" id="PF01370"/>
    </source>
</evidence>
<reference evidence="5" key="1">
    <citation type="submission" date="2020-06" db="EMBL/GenBank/DDBJ databases">
        <title>Draft genome sequences of strains closely related to Aspergillus parafelis and Aspergillus hiratsukae.</title>
        <authorList>
            <person name="Dos Santos R.A.C."/>
            <person name="Rivero-Menendez O."/>
            <person name="Steenwyk J.L."/>
            <person name="Mead M.E."/>
            <person name="Goldman G.H."/>
            <person name="Alastruey-Izquierdo A."/>
            <person name="Rokas A."/>
        </authorList>
    </citation>
    <scope>NUCLEOTIDE SEQUENCE</scope>
    <source>
        <strain evidence="5">CNM-CM7691</strain>
    </source>
</reference>
<dbReference type="PANTHER" id="PTHR24320">
    <property type="entry name" value="RETINOL DEHYDROGENASE"/>
    <property type="match status" value="1"/>
</dbReference>
<dbReference type="Gene3D" id="3.40.50.720">
    <property type="entry name" value="NAD(P)-binding Rossmann-like Domain"/>
    <property type="match status" value="2"/>
</dbReference>
<gene>
    <name evidence="5" type="ORF">CNMCM7691_009543</name>
</gene>
<dbReference type="PANTHER" id="PTHR24320:SF282">
    <property type="entry name" value="WW DOMAIN-CONTAINING OXIDOREDUCTASE"/>
    <property type="match status" value="1"/>
</dbReference>
<dbReference type="Pfam" id="PF00106">
    <property type="entry name" value="adh_short"/>
    <property type="match status" value="1"/>
</dbReference>
<accession>A0A8H6QVG3</accession>
<proteinExistence type="inferred from homology"/>
<name>A0A8H6QVG3_9EURO</name>
<dbReference type="PRINTS" id="PR00081">
    <property type="entry name" value="GDHRDH"/>
</dbReference>
<evidence type="ECO:0000256" key="1">
    <source>
        <dbReference type="ARBA" id="ARBA00006484"/>
    </source>
</evidence>
<evidence type="ECO:0000313" key="5">
    <source>
        <dbReference type="EMBL" id="KAF7180375.1"/>
    </source>
</evidence>
<dbReference type="InterPro" id="IPR002347">
    <property type="entry name" value="SDR_fam"/>
</dbReference>
<dbReference type="Pfam" id="PF01370">
    <property type="entry name" value="Epimerase"/>
    <property type="match status" value="1"/>
</dbReference>
<dbReference type="GO" id="GO:0016491">
    <property type="term" value="F:oxidoreductase activity"/>
    <property type="evidence" value="ECO:0007669"/>
    <property type="project" value="UniProtKB-KW"/>
</dbReference>
<dbReference type="EMBL" id="JACBAG010001841">
    <property type="protein sequence ID" value="KAF7180375.1"/>
    <property type="molecule type" value="Genomic_DNA"/>
</dbReference>
<comment type="caution">
    <text evidence="5">The sequence shown here is derived from an EMBL/GenBank/DDBJ whole genome shotgun (WGS) entry which is preliminary data.</text>
</comment>
<comment type="similarity">
    <text evidence="1">Belongs to the short-chain dehydrogenases/reductases (SDR) family.</text>
</comment>
<protein>
    <recommendedName>
        <fullName evidence="4">NAD-dependent epimerase/dehydratase domain-containing protein</fullName>
    </recommendedName>
</protein>
<dbReference type="InterPro" id="IPR036291">
    <property type="entry name" value="NAD(P)-bd_dom_sf"/>
</dbReference>
<keyword evidence="6" id="KW-1185">Reference proteome</keyword>
<dbReference type="SUPFAM" id="SSF51735">
    <property type="entry name" value="NAD(P)-binding Rossmann-fold domains"/>
    <property type="match status" value="2"/>
</dbReference>